<sequence>MVVELYARKQRTYSENKTYSAITIDDLRLDLIKRIRKLASNQKVNHPWQDMDDFELLRSAGLYLKDYQSRKEGFTLAAVLLLGKDQRISLRNHIFREVISNILIHREYTNPYPAKLIIENDRVVTENSNKPHHYGHINPDNFSPFPKNPIIARVFKEIGWVDELGSGVRNIYKYSKFYSG</sequence>
<dbReference type="PANTHER" id="PTHR30595">
    <property type="entry name" value="GLPR-RELATED TRANSCRIPTIONAL REPRESSOR"/>
    <property type="match status" value="1"/>
</dbReference>
<comment type="caution">
    <text evidence="1">The sequence shown here is derived from an EMBL/GenBank/DDBJ whole genome shotgun (WGS) entry which is preliminary data.</text>
</comment>
<accession>A0A644Z743</accession>
<dbReference type="InterPro" id="IPR038475">
    <property type="entry name" value="RecG_C_sf"/>
</dbReference>
<evidence type="ECO:0008006" key="2">
    <source>
        <dbReference type="Google" id="ProtNLM"/>
    </source>
</evidence>
<organism evidence="1">
    <name type="scientific">bioreactor metagenome</name>
    <dbReference type="NCBI Taxonomy" id="1076179"/>
    <lineage>
        <taxon>unclassified sequences</taxon>
        <taxon>metagenomes</taxon>
        <taxon>ecological metagenomes</taxon>
    </lineage>
</organism>
<dbReference type="Gene3D" id="3.30.565.60">
    <property type="match status" value="1"/>
</dbReference>
<reference evidence="1" key="1">
    <citation type="submission" date="2019-08" db="EMBL/GenBank/DDBJ databases">
        <authorList>
            <person name="Kucharzyk K."/>
            <person name="Murdoch R.W."/>
            <person name="Higgins S."/>
            <person name="Loffler F."/>
        </authorList>
    </citation>
    <scope>NUCLEOTIDE SEQUENCE</scope>
</reference>
<evidence type="ECO:0000313" key="1">
    <source>
        <dbReference type="EMBL" id="MPM36449.1"/>
    </source>
</evidence>
<protein>
    <recommendedName>
        <fullName evidence="2">ATP-dependent DNA helicase RecG C-terminal domain-containing protein</fullName>
    </recommendedName>
</protein>
<dbReference type="AlphaFoldDB" id="A0A644Z743"/>
<name>A0A644Z743_9ZZZZ</name>
<dbReference type="PANTHER" id="PTHR30595:SF6">
    <property type="entry name" value="SCHLAFEN ALBA-2 DOMAIN-CONTAINING PROTEIN"/>
    <property type="match status" value="1"/>
</dbReference>
<dbReference type="EMBL" id="VSSQ01007612">
    <property type="protein sequence ID" value="MPM36449.1"/>
    <property type="molecule type" value="Genomic_DNA"/>
</dbReference>
<gene>
    <name evidence="1" type="ORF">SDC9_83045</name>
</gene>
<proteinExistence type="predicted"/>